<reference evidence="10 11" key="1">
    <citation type="journal article" date="2020" name="Appl. Microbiol. Biotechnol.">
        <title>Targeted gene deletion in Brettanomyces bruxellensis with an expression-free CRISPR-Cas9 system.</title>
        <authorList>
            <person name="Varela C."/>
            <person name="Bartel C."/>
            <person name="Onetto C."/>
            <person name="Borneman A."/>
        </authorList>
    </citation>
    <scope>NUCLEOTIDE SEQUENCE [LARGE SCALE GENOMIC DNA]</scope>
    <source>
        <strain evidence="10 11">AWRI1613</strain>
    </source>
</reference>
<dbReference type="Proteomes" id="UP000568158">
    <property type="component" value="Unassembled WGS sequence"/>
</dbReference>
<feature type="region of interest" description="Disordered" evidence="8">
    <location>
        <begin position="517"/>
        <end position="539"/>
    </location>
</feature>
<feature type="region of interest" description="Disordered" evidence="8">
    <location>
        <begin position="365"/>
        <end position="441"/>
    </location>
</feature>
<feature type="compositionally biased region" description="Basic residues" evidence="8">
    <location>
        <begin position="528"/>
        <end position="539"/>
    </location>
</feature>
<dbReference type="PROSITE" id="PS50302">
    <property type="entry name" value="PUM"/>
    <property type="match status" value="8"/>
</dbReference>
<dbReference type="InterPro" id="IPR001313">
    <property type="entry name" value="Pumilio_RNA-bd_rpt"/>
</dbReference>
<evidence type="ECO:0000256" key="7">
    <source>
        <dbReference type="PROSITE-ProRule" id="PRU00317"/>
    </source>
</evidence>
<accession>A0A8H6BFA7</accession>
<evidence type="ECO:0000256" key="3">
    <source>
        <dbReference type="ARBA" id="ARBA00022737"/>
    </source>
</evidence>
<dbReference type="EMBL" id="JABCYN010000027">
    <property type="protein sequence ID" value="KAF6010294.1"/>
    <property type="molecule type" value="Genomic_DNA"/>
</dbReference>
<dbReference type="FunFam" id="1.25.10.10:FF:000004">
    <property type="entry name" value="Pumilio homolog 1 isoform 2"/>
    <property type="match status" value="1"/>
</dbReference>
<dbReference type="Pfam" id="PF00806">
    <property type="entry name" value="PUF"/>
    <property type="match status" value="8"/>
</dbReference>
<feature type="compositionally biased region" description="Low complexity" evidence="8">
    <location>
        <begin position="389"/>
        <end position="400"/>
    </location>
</feature>
<evidence type="ECO:0000313" key="10">
    <source>
        <dbReference type="EMBL" id="KAF6010294.1"/>
    </source>
</evidence>
<dbReference type="PANTHER" id="PTHR12537">
    <property type="entry name" value="RNA BINDING PROTEIN PUMILIO-RELATED"/>
    <property type="match status" value="1"/>
</dbReference>
<dbReference type="PANTHER" id="PTHR12537:SF12">
    <property type="entry name" value="MATERNAL PROTEIN PUMILIO"/>
    <property type="match status" value="1"/>
</dbReference>
<comment type="caution">
    <text evidence="10">The sequence shown here is derived from an EMBL/GenBank/DDBJ whole genome shotgun (WGS) entry which is preliminary data.</text>
</comment>
<feature type="repeat" description="Pumilio" evidence="7">
    <location>
        <begin position="827"/>
        <end position="864"/>
    </location>
</feature>
<name>A0A8H6BFA7_DEKBR</name>
<dbReference type="GO" id="GO:0000288">
    <property type="term" value="P:nuclear-transcribed mRNA catabolic process, deadenylation-dependent decay"/>
    <property type="evidence" value="ECO:0007669"/>
    <property type="project" value="TreeGrafter"/>
</dbReference>
<evidence type="ECO:0000256" key="6">
    <source>
        <dbReference type="ARBA" id="ARBA00081811"/>
    </source>
</evidence>
<keyword evidence="4" id="KW-0694">RNA-binding</keyword>
<evidence type="ECO:0000313" key="11">
    <source>
        <dbReference type="Proteomes" id="UP000568158"/>
    </source>
</evidence>
<evidence type="ECO:0000256" key="2">
    <source>
        <dbReference type="ARBA" id="ARBA00022490"/>
    </source>
</evidence>
<comment type="subcellular location">
    <subcellularLocation>
        <location evidence="1">Cytoplasm</location>
    </subcellularLocation>
</comment>
<dbReference type="GO" id="GO:0005737">
    <property type="term" value="C:cytoplasm"/>
    <property type="evidence" value="ECO:0007669"/>
    <property type="project" value="UniProtKB-SubCell"/>
</dbReference>
<evidence type="ECO:0000256" key="8">
    <source>
        <dbReference type="SAM" id="MobiDB-lite"/>
    </source>
</evidence>
<feature type="compositionally biased region" description="Polar residues" evidence="8">
    <location>
        <begin position="1"/>
        <end position="36"/>
    </location>
</feature>
<feature type="region of interest" description="Disordered" evidence="8">
    <location>
        <begin position="195"/>
        <end position="252"/>
    </location>
</feature>
<dbReference type="InterPro" id="IPR011989">
    <property type="entry name" value="ARM-like"/>
</dbReference>
<evidence type="ECO:0000259" key="9">
    <source>
        <dbReference type="PROSITE" id="PS50303"/>
    </source>
</evidence>
<dbReference type="AlphaFoldDB" id="A0A8H6BFA7"/>
<keyword evidence="2" id="KW-0963">Cytoplasm</keyword>
<evidence type="ECO:0000256" key="5">
    <source>
        <dbReference type="ARBA" id="ARBA00060736"/>
    </source>
</evidence>
<organism evidence="10 11">
    <name type="scientific">Dekkera bruxellensis</name>
    <name type="common">Brettanomyces custersii</name>
    <dbReference type="NCBI Taxonomy" id="5007"/>
    <lineage>
        <taxon>Eukaryota</taxon>
        <taxon>Fungi</taxon>
        <taxon>Dikarya</taxon>
        <taxon>Ascomycota</taxon>
        <taxon>Saccharomycotina</taxon>
        <taxon>Pichiomycetes</taxon>
        <taxon>Pichiales</taxon>
        <taxon>Pichiaceae</taxon>
        <taxon>Brettanomyces</taxon>
    </lineage>
</organism>
<sequence>MSWDSLNNISSTEDMSNSSNRWNTRPSQTSLSNRNPINEEVPEDVASLISSLGAANSNVFGQAHSVLGSFSPNTRQAAGSVQNAHNANVGTLDEAVISDSGSDLFNGNNLKDALSVISAPVAIDSTKHIGSMTQGAGAGYDHHRFATSIFGGAASVAGVGVSNFNGSALGGSNFMEKFSSIAEKTRELERSFGKLSMTSPSGQQAGRVSQAAAHQQNQQNQQKQQRSHVSSTVGSARASFSSSFREPKQPSFSEKLDTYMQQSNATSPMQSRHMSFSSEANLNSEQASSVIEDVESQHRQHNASGIWNPAAAVAFYPGQGQQKSGVSQFDGMVMPSPAFMVPPPGVNYMQMPMSPFSAPMPLFGDPRSGFASKPDQADDKGTIMKNKASSSSDQQHSKGSFNSNGKNDSNGGTSSTSESDTLDNEAQDKDLSPRPGFFPPGIARPISPYMVSPFSPYRPQEGAFTNLAGSPSGSSPAPGMQFSPIGTPTMLPSEIIKGTSPIGPGVRDGMMRPSSPGARISPGNYAHGGRRSGRAGKTKKRIFRSPLLEEFRSNKNGKEYKLKDILGHAYEFSKDQHGSRFIQQQLADASAEDKEMIFNEIRNYSIDLMTDVFGNYVIQKYFEYGNETQIKILFESMKGNFNFLSMQMYGCRVVQKCMDSVSLDDRLQVVDELKPNILNLVKDQNGNHVIQKVIESIPTSRTPFILESLKHQIYHLSTHPYGCRVIQRLLEYSDEEDRAYILGELKGFIYYLVQDQFGNYVIQHIIEHGSEQYTEQILQIVIDNLVNLSKHKFASNAVEKCIVHQSAENRRRVYDALLSRNENKNSPLDENSSLSIMMKDPFANYVVQKMVELVDGPERALLVYKIRQYLDLITKTNSSSKHLASIDKLIALTEKFGD</sequence>
<comment type="similarity">
    <text evidence="5">Belongs to the PUF3 family.</text>
</comment>
<feature type="repeat" description="Pumilio" evidence="7">
    <location>
        <begin position="672"/>
        <end position="707"/>
    </location>
</feature>
<protein>
    <recommendedName>
        <fullName evidence="6">Pumilio homology domain family member 3</fullName>
    </recommendedName>
</protein>
<dbReference type="InterPro" id="IPR033133">
    <property type="entry name" value="PUM-HD"/>
</dbReference>
<evidence type="ECO:0000256" key="4">
    <source>
        <dbReference type="ARBA" id="ARBA00022884"/>
    </source>
</evidence>
<dbReference type="PROSITE" id="PS50303">
    <property type="entry name" value="PUM_HD"/>
    <property type="match status" value="1"/>
</dbReference>
<proteinExistence type="inferred from homology"/>
<feature type="repeat" description="Pumilio" evidence="7">
    <location>
        <begin position="780"/>
        <end position="815"/>
    </location>
</feature>
<dbReference type="CDD" id="cd07920">
    <property type="entry name" value="Pumilio"/>
    <property type="match status" value="1"/>
</dbReference>
<evidence type="ECO:0000256" key="1">
    <source>
        <dbReference type="ARBA" id="ARBA00004496"/>
    </source>
</evidence>
<feature type="repeat" description="Pumilio" evidence="7">
    <location>
        <begin position="564"/>
        <end position="599"/>
    </location>
</feature>
<feature type="domain" description="PUM-HD" evidence="9">
    <location>
        <begin position="543"/>
        <end position="890"/>
    </location>
</feature>
<feature type="compositionally biased region" description="Low complexity" evidence="8">
    <location>
        <begin position="210"/>
        <end position="224"/>
    </location>
</feature>
<feature type="compositionally biased region" description="Polar residues" evidence="8">
    <location>
        <begin position="196"/>
        <end position="207"/>
    </location>
</feature>
<dbReference type="InterPro" id="IPR016024">
    <property type="entry name" value="ARM-type_fold"/>
</dbReference>
<feature type="compositionally biased region" description="Low complexity" evidence="8">
    <location>
        <begin position="235"/>
        <end position="244"/>
    </location>
</feature>
<dbReference type="Gene3D" id="1.25.10.10">
    <property type="entry name" value="Leucine-rich Repeat Variant"/>
    <property type="match status" value="1"/>
</dbReference>
<feature type="region of interest" description="Disordered" evidence="8">
    <location>
        <begin position="1"/>
        <end position="39"/>
    </location>
</feature>
<dbReference type="GO" id="GO:0003730">
    <property type="term" value="F:mRNA 3'-UTR binding"/>
    <property type="evidence" value="ECO:0007669"/>
    <property type="project" value="TreeGrafter"/>
</dbReference>
<feature type="compositionally biased region" description="Polar residues" evidence="8">
    <location>
        <begin position="401"/>
        <end position="419"/>
    </location>
</feature>
<feature type="repeat" description="Pumilio" evidence="7">
    <location>
        <begin position="744"/>
        <end position="779"/>
    </location>
</feature>
<dbReference type="InterPro" id="IPR033712">
    <property type="entry name" value="Pumilio_RNA-bd"/>
</dbReference>
<dbReference type="SUPFAM" id="SSF48371">
    <property type="entry name" value="ARM repeat"/>
    <property type="match status" value="1"/>
</dbReference>
<dbReference type="SMART" id="SM00025">
    <property type="entry name" value="Pumilio"/>
    <property type="match status" value="8"/>
</dbReference>
<feature type="repeat" description="Pumilio" evidence="7">
    <location>
        <begin position="600"/>
        <end position="635"/>
    </location>
</feature>
<gene>
    <name evidence="10" type="ORF">HII12_003001</name>
</gene>
<feature type="repeat" description="Pumilio" evidence="7">
    <location>
        <begin position="636"/>
        <end position="671"/>
    </location>
</feature>
<keyword evidence="3" id="KW-0677">Repeat</keyword>
<feature type="repeat" description="Pumilio" evidence="7">
    <location>
        <begin position="708"/>
        <end position="743"/>
    </location>
</feature>